<reference evidence="2 4" key="1">
    <citation type="submission" date="2012-06" db="EMBL/GenBank/DDBJ databases">
        <title>Draft genome sequence of Lactobacillus gigeriorum CRBIP 24.85T, isolated from chicken crop.</title>
        <authorList>
            <person name="Cousin S."/>
            <person name="Ma L."/>
            <person name="Creno S."/>
            <person name="Clermont D."/>
            <person name="Loux V."/>
            <person name="Bizet C."/>
            <person name="Bouchier C."/>
        </authorList>
    </citation>
    <scope>NUCLEOTIDE SEQUENCE [LARGE SCALE GENOMIC DNA]</scope>
    <source>
        <strain evidence="4">CRBIP 24.85T</strain>
        <strain evidence="2">Type strain: CRBIP 24.85</strain>
    </source>
</reference>
<evidence type="ECO:0000313" key="4">
    <source>
        <dbReference type="Proteomes" id="UP000009326"/>
    </source>
</evidence>
<dbReference type="PATRIC" id="fig|1423751.3.peg.686"/>
<comment type="caution">
    <text evidence="2">The sequence shown here is derived from an EMBL/GenBank/DDBJ whole genome shotgun (WGS) entry which is preliminary data.</text>
</comment>
<dbReference type="HAMAP" id="MF_01575">
    <property type="entry name" value="UPF0398"/>
    <property type="match status" value="1"/>
</dbReference>
<dbReference type="EMBL" id="AYZO01000002">
    <property type="protein sequence ID" value="KRN14580.1"/>
    <property type="molecule type" value="Genomic_DNA"/>
</dbReference>
<sequence>MKRLWVTGYRNYELNVFGQKDPKIAVIKYALSNTLTNLLEDAELDWLITGPNLGVEQYAIEVGLELRKKYPLKVSMMTPYQNFAHRWNEDNQNKFLALKDQVDFYASTSNSDYHSPVQLRNYQNFMLLHTDSALMIYDPEFPGKPKFDYELINKYQQNHDYELNLIDFFQLQDLAQEYEESQRKDPFEY</sequence>
<dbReference type="EMBL" id="CAKC01000093">
    <property type="protein sequence ID" value="CCI87823.1"/>
    <property type="molecule type" value="Genomic_DNA"/>
</dbReference>
<proteinExistence type="inferred from homology"/>
<dbReference type="STRING" id="1423751.FC38_GL000663"/>
<dbReference type="PANTHER" id="PTHR38440">
    <property type="entry name" value="UPF0398 PROTEIN YPSA"/>
    <property type="match status" value="1"/>
</dbReference>
<name>I7LGN5_9LACO</name>
<evidence type="ECO:0000313" key="2">
    <source>
        <dbReference type="EMBL" id="CCI87823.1"/>
    </source>
</evidence>
<comment type="similarity">
    <text evidence="1">Belongs to the UPF0398 family.</text>
</comment>
<accession>I7LGN5</accession>
<dbReference type="Gene3D" id="3.40.50.450">
    <property type="match status" value="1"/>
</dbReference>
<dbReference type="InterPro" id="IPR010697">
    <property type="entry name" value="YspA"/>
</dbReference>
<gene>
    <name evidence="2" type="ORF">BN52_00645</name>
    <name evidence="3" type="ORF">FC38_GL000663</name>
</gene>
<dbReference type="Pfam" id="PF06908">
    <property type="entry name" value="YpsA"/>
    <property type="match status" value="1"/>
</dbReference>
<keyword evidence="5" id="KW-1185">Reference proteome</keyword>
<dbReference type="OrthoDB" id="2301957at2"/>
<organism evidence="2 4">
    <name type="scientific">Lactobacillus gigeriorum DSM 23908 = CRBIP 24.85</name>
    <dbReference type="NCBI Taxonomy" id="1423751"/>
    <lineage>
        <taxon>Bacteria</taxon>
        <taxon>Bacillati</taxon>
        <taxon>Bacillota</taxon>
        <taxon>Bacilli</taxon>
        <taxon>Lactobacillales</taxon>
        <taxon>Lactobacillaceae</taxon>
        <taxon>Lactobacillus</taxon>
    </lineage>
</organism>
<dbReference type="SUPFAM" id="SSF102405">
    <property type="entry name" value="MCP/YpsA-like"/>
    <property type="match status" value="1"/>
</dbReference>
<dbReference type="PIRSF" id="PIRSF021290">
    <property type="entry name" value="DUF1273"/>
    <property type="match status" value="1"/>
</dbReference>
<dbReference type="NCBIfam" id="NF010181">
    <property type="entry name" value="PRK13660.1"/>
    <property type="match status" value="1"/>
</dbReference>
<evidence type="ECO:0000313" key="5">
    <source>
        <dbReference type="Proteomes" id="UP000051521"/>
    </source>
</evidence>
<evidence type="ECO:0000313" key="3">
    <source>
        <dbReference type="EMBL" id="KRN14580.1"/>
    </source>
</evidence>
<evidence type="ECO:0000256" key="1">
    <source>
        <dbReference type="HAMAP-Rule" id="MF_01575"/>
    </source>
</evidence>
<dbReference type="Proteomes" id="UP000009326">
    <property type="component" value="Unassembled WGS sequence"/>
</dbReference>
<protein>
    <recommendedName>
        <fullName evidence="1">UPF0398 protein BN52_00645</fullName>
    </recommendedName>
</protein>
<dbReference type="RefSeq" id="WP_008474161.1">
    <property type="nucleotide sequence ID" value="NZ_AYZO01000002.1"/>
</dbReference>
<reference evidence="3 5" key="2">
    <citation type="journal article" date="2015" name="Genome Announc.">
        <title>Expanding the biotechnology potential of lactobacilli through comparative genomics of 213 strains and associated genera.</title>
        <authorList>
            <person name="Sun Z."/>
            <person name="Harris H.M."/>
            <person name="McCann A."/>
            <person name="Guo C."/>
            <person name="Argimon S."/>
            <person name="Zhang W."/>
            <person name="Yang X."/>
            <person name="Jeffery I.B."/>
            <person name="Cooney J.C."/>
            <person name="Kagawa T.F."/>
            <person name="Liu W."/>
            <person name="Song Y."/>
            <person name="Salvetti E."/>
            <person name="Wrobel A."/>
            <person name="Rasinkangas P."/>
            <person name="Parkhill J."/>
            <person name="Rea M.C."/>
            <person name="O'Sullivan O."/>
            <person name="Ritari J."/>
            <person name="Douillard F.P."/>
            <person name="Paul Ross R."/>
            <person name="Yang R."/>
            <person name="Briner A.E."/>
            <person name="Felis G.E."/>
            <person name="de Vos W.M."/>
            <person name="Barrangou R."/>
            <person name="Klaenhammer T.R."/>
            <person name="Caufield P.W."/>
            <person name="Cui Y."/>
            <person name="Zhang H."/>
            <person name="O'Toole P.W."/>
        </authorList>
    </citation>
    <scope>NUCLEOTIDE SEQUENCE [LARGE SCALE GENOMIC DNA]</scope>
    <source>
        <strain evidence="3 5">DSM 23908</strain>
    </source>
</reference>
<dbReference type="PANTHER" id="PTHR38440:SF1">
    <property type="entry name" value="UPF0398 PROTEIN SPR0331"/>
    <property type="match status" value="1"/>
</dbReference>
<dbReference type="Proteomes" id="UP000051521">
    <property type="component" value="Unassembled WGS sequence"/>
</dbReference>
<dbReference type="AlphaFoldDB" id="I7LGN5"/>